<reference evidence="2" key="1">
    <citation type="journal article" date="2021" name="bioRxiv">
        <title>Whole Genome Assembly and Annotation of Northern Wild Rice, Zizania palustris L., Supports a Whole Genome Duplication in the Zizania Genus.</title>
        <authorList>
            <person name="Haas M."/>
            <person name="Kono T."/>
            <person name="Macchietto M."/>
            <person name="Millas R."/>
            <person name="McGilp L."/>
            <person name="Shao M."/>
            <person name="Duquette J."/>
            <person name="Hirsch C.N."/>
            <person name="Kimball J."/>
        </authorList>
    </citation>
    <scope>NUCLEOTIDE SEQUENCE</scope>
    <source>
        <tissue evidence="2">Fresh leaf tissue</tissue>
    </source>
</reference>
<dbReference type="EMBL" id="JAAALK010000289">
    <property type="protein sequence ID" value="KAG8048439.1"/>
    <property type="molecule type" value="Genomic_DNA"/>
</dbReference>
<organism evidence="2 3">
    <name type="scientific">Zizania palustris</name>
    <name type="common">Northern wild rice</name>
    <dbReference type="NCBI Taxonomy" id="103762"/>
    <lineage>
        <taxon>Eukaryota</taxon>
        <taxon>Viridiplantae</taxon>
        <taxon>Streptophyta</taxon>
        <taxon>Embryophyta</taxon>
        <taxon>Tracheophyta</taxon>
        <taxon>Spermatophyta</taxon>
        <taxon>Magnoliopsida</taxon>
        <taxon>Liliopsida</taxon>
        <taxon>Poales</taxon>
        <taxon>Poaceae</taxon>
        <taxon>BOP clade</taxon>
        <taxon>Oryzoideae</taxon>
        <taxon>Oryzeae</taxon>
        <taxon>Zizaniinae</taxon>
        <taxon>Zizania</taxon>
    </lineage>
</organism>
<accession>A0A8J5VL70</accession>
<name>A0A8J5VL70_ZIZPA</name>
<protein>
    <submittedName>
        <fullName evidence="2">Uncharacterized protein</fullName>
    </submittedName>
</protein>
<evidence type="ECO:0000256" key="1">
    <source>
        <dbReference type="SAM" id="MobiDB-lite"/>
    </source>
</evidence>
<evidence type="ECO:0000313" key="3">
    <source>
        <dbReference type="Proteomes" id="UP000729402"/>
    </source>
</evidence>
<gene>
    <name evidence="2" type="ORF">GUJ93_ZPchr0009g2038</name>
</gene>
<proteinExistence type="predicted"/>
<evidence type="ECO:0000313" key="2">
    <source>
        <dbReference type="EMBL" id="KAG8048439.1"/>
    </source>
</evidence>
<comment type="caution">
    <text evidence="2">The sequence shown here is derived from an EMBL/GenBank/DDBJ whole genome shotgun (WGS) entry which is preliminary data.</text>
</comment>
<sequence>MPSDLGVGPPSAASRGSPPAVRRKSRVAPCRPPSLRPVLAACRPRRPSILLLLSATGSFSAVCHPHDSSSPPAVAWGGLLRRLSLTAGPYLCRCAVVFLHRWTLAHPHHSCSAPPAPPPIAGISIA</sequence>
<feature type="region of interest" description="Disordered" evidence="1">
    <location>
        <begin position="1"/>
        <end position="29"/>
    </location>
</feature>
<keyword evidence="3" id="KW-1185">Reference proteome</keyword>
<dbReference type="Proteomes" id="UP000729402">
    <property type="component" value="Unassembled WGS sequence"/>
</dbReference>
<reference evidence="2" key="2">
    <citation type="submission" date="2021-02" db="EMBL/GenBank/DDBJ databases">
        <authorList>
            <person name="Kimball J.A."/>
            <person name="Haas M.W."/>
            <person name="Macchietto M."/>
            <person name="Kono T."/>
            <person name="Duquette J."/>
            <person name="Shao M."/>
        </authorList>
    </citation>
    <scope>NUCLEOTIDE SEQUENCE</scope>
    <source>
        <tissue evidence="2">Fresh leaf tissue</tissue>
    </source>
</reference>
<feature type="compositionally biased region" description="Low complexity" evidence="1">
    <location>
        <begin position="1"/>
        <end position="20"/>
    </location>
</feature>
<dbReference type="AlphaFoldDB" id="A0A8J5VL70"/>